<dbReference type="GO" id="GO:0008477">
    <property type="term" value="F:purine nucleosidase activity"/>
    <property type="evidence" value="ECO:0007669"/>
    <property type="project" value="TreeGrafter"/>
</dbReference>
<dbReference type="Proteomes" id="UP000185770">
    <property type="component" value="Unassembled WGS sequence"/>
</dbReference>
<dbReference type="SUPFAM" id="SSF53590">
    <property type="entry name" value="Nucleoside hydrolase"/>
    <property type="match status" value="1"/>
</dbReference>
<evidence type="ECO:0000256" key="2">
    <source>
        <dbReference type="ARBA" id="ARBA00023295"/>
    </source>
</evidence>
<protein>
    <recommendedName>
        <fullName evidence="3">Inosine/uridine-preferring nucleoside hydrolase domain-containing protein</fullName>
    </recommendedName>
</protein>
<dbReference type="EMBL" id="MJAO01000003">
    <property type="protein sequence ID" value="OKB68027.1"/>
    <property type="molecule type" value="Genomic_DNA"/>
</dbReference>
<dbReference type="InterPro" id="IPR023186">
    <property type="entry name" value="IUNH"/>
</dbReference>
<accession>A0A1Q4P4I5</accession>
<organism evidence="4 5">
    <name type="scientific">Serratia marcescens</name>
    <dbReference type="NCBI Taxonomy" id="615"/>
    <lineage>
        <taxon>Bacteria</taxon>
        <taxon>Pseudomonadati</taxon>
        <taxon>Pseudomonadota</taxon>
        <taxon>Gammaproteobacteria</taxon>
        <taxon>Enterobacterales</taxon>
        <taxon>Yersiniaceae</taxon>
        <taxon>Serratia</taxon>
    </lineage>
</organism>
<dbReference type="InterPro" id="IPR001910">
    <property type="entry name" value="Inosine/uridine_hydrolase_dom"/>
</dbReference>
<comment type="caution">
    <text evidence="4">The sequence shown here is derived from an EMBL/GenBank/DDBJ whole genome shotgun (WGS) entry which is preliminary data.</text>
</comment>
<evidence type="ECO:0000313" key="4">
    <source>
        <dbReference type="EMBL" id="OKB68027.1"/>
    </source>
</evidence>
<dbReference type="PANTHER" id="PTHR12304:SF15">
    <property type="entry name" value="NON-SPECIFIC RIBONUCLEOSIDE HYDROLASE RIHC"/>
    <property type="match status" value="1"/>
</dbReference>
<dbReference type="GO" id="GO:0006152">
    <property type="term" value="P:purine nucleoside catabolic process"/>
    <property type="evidence" value="ECO:0007669"/>
    <property type="project" value="TreeGrafter"/>
</dbReference>
<name>A0A1Q4P4I5_SERMA</name>
<keyword evidence="2" id="KW-0326">Glycosidase</keyword>
<evidence type="ECO:0000259" key="3">
    <source>
        <dbReference type="Pfam" id="PF01156"/>
    </source>
</evidence>
<feature type="domain" description="Inosine/uridine-preferring nucleoside hydrolase" evidence="3">
    <location>
        <begin position="6"/>
        <end position="285"/>
    </location>
</feature>
<dbReference type="RefSeq" id="WP_073529157.1">
    <property type="nucleotide sequence ID" value="NZ_MJAO01000003.1"/>
</dbReference>
<dbReference type="OrthoDB" id="9797882at2"/>
<dbReference type="Pfam" id="PF01156">
    <property type="entry name" value="IU_nuc_hydro"/>
    <property type="match status" value="1"/>
</dbReference>
<evidence type="ECO:0000256" key="1">
    <source>
        <dbReference type="ARBA" id="ARBA00022801"/>
    </source>
</evidence>
<dbReference type="InterPro" id="IPR036452">
    <property type="entry name" value="Ribo_hydro-like"/>
</dbReference>
<gene>
    <name evidence="4" type="ORF">BHU62_03285</name>
</gene>
<sequence>MKLHNIIIDTDPGIDDALAIGLALYSPKINVKLITTVHGNVSLEKTTYNACVLREFFNVDTPIAVGESKPLLRGQEGCLAHGISGMDGYMFNAPEKKVLAIPAVEAIRELLVNSEVPIKLVAMGPLTNIAILIQTYPEIEENIDELVIMGGSLVGGNITEHAEFNFWADPHAAKLVMDSGIRKTVVGLDVTSHALVTDKELLAGKNKASGMFKKIFNYYDDGNLIEGVWMHDSCTIALLCEKDIFTFEDKTVDIVVSGASEGAMIEKEDGALISYAVAIDSDKFKSWVVSVLKRLP</sequence>
<reference evidence="4 5" key="1">
    <citation type="submission" date="2016-09" db="EMBL/GenBank/DDBJ databases">
        <title>Serratia marcescens MSU-97 and epiphytic antimycotic-producing bacteria.</title>
        <authorList>
            <person name="Matilla M.A."/>
        </authorList>
    </citation>
    <scope>NUCLEOTIDE SEQUENCE [LARGE SCALE GENOMIC DNA]</scope>
    <source>
        <strain evidence="4 5">MSU-97</strain>
    </source>
</reference>
<evidence type="ECO:0000313" key="5">
    <source>
        <dbReference type="Proteomes" id="UP000185770"/>
    </source>
</evidence>
<proteinExistence type="predicted"/>
<dbReference type="AlphaFoldDB" id="A0A1Q4P4I5"/>
<dbReference type="Gene3D" id="3.90.245.10">
    <property type="entry name" value="Ribonucleoside hydrolase-like"/>
    <property type="match status" value="1"/>
</dbReference>
<dbReference type="GO" id="GO:0005829">
    <property type="term" value="C:cytosol"/>
    <property type="evidence" value="ECO:0007669"/>
    <property type="project" value="TreeGrafter"/>
</dbReference>
<keyword evidence="1" id="KW-0378">Hydrolase</keyword>
<dbReference type="PANTHER" id="PTHR12304">
    <property type="entry name" value="INOSINE-URIDINE PREFERRING NUCLEOSIDE HYDROLASE"/>
    <property type="match status" value="1"/>
</dbReference>